<name>A0A1G8W6S9_9RHOB</name>
<evidence type="ECO:0000313" key="4">
    <source>
        <dbReference type="Proteomes" id="UP000199382"/>
    </source>
</evidence>
<feature type="domain" description="Glucose/Sorbosone dehydrogenase" evidence="2">
    <location>
        <begin position="37"/>
        <end position="362"/>
    </location>
</feature>
<evidence type="ECO:0000256" key="1">
    <source>
        <dbReference type="SAM" id="SignalP"/>
    </source>
</evidence>
<keyword evidence="1" id="KW-0732">Signal</keyword>
<dbReference type="AlphaFoldDB" id="A0A1G8W6S9"/>
<accession>A0A1G8W6S9</accession>
<dbReference type="PANTHER" id="PTHR19328">
    <property type="entry name" value="HEDGEHOG-INTERACTING PROTEIN"/>
    <property type="match status" value="1"/>
</dbReference>
<dbReference type="InterPro" id="IPR011041">
    <property type="entry name" value="Quinoprot_gluc/sorb_DH_b-prop"/>
</dbReference>
<evidence type="ECO:0000259" key="2">
    <source>
        <dbReference type="Pfam" id="PF07995"/>
    </source>
</evidence>
<dbReference type="Proteomes" id="UP000199382">
    <property type="component" value="Unassembled WGS sequence"/>
</dbReference>
<feature type="signal peptide" evidence="1">
    <location>
        <begin position="1"/>
        <end position="18"/>
    </location>
</feature>
<dbReference type="EMBL" id="FNEK01000023">
    <property type="protein sequence ID" value="SDJ73816.1"/>
    <property type="molecule type" value="Genomic_DNA"/>
</dbReference>
<evidence type="ECO:0000313" key="3">
    <source>
        <dbReference type="EMBL" id="SDJ73816.1"/>
    </source>
</evidence>
<feature type="chain" id="PRO_5011747267" evidence="1">
    <location>
        <begin position="19"/>
        <end position="367"/>
    </location>
</feature>
<dbReference type="RefSeq" id="WP_425284477.1">
    <property type="nucleotide sequence ID" value="NZ_FNEK01000023.1"/>
</dbReference>
<protein>
    <submittedName>
        <fullName evidence="3">Glucose/arabinose dehydrogenase, beta-propeller fold</fullName>
    </submittedName>
</protein>
<reference evidence="3 4" key="1">
    <citation type="submission" date="2016-10" db="EMBL/GenBank/DDBJ databases">
        <authorList>
            <person name="de Groot N.N."/>
        </authorList>
    </citation>
    <scope>NUCLEOTIDE SEQUENCE [LARGE SCALE GENOMIC DNA]</scope>
    <source>
        <strain evidence="3 4">DSM 25294</strain>
    </source>
</reference>
<proteinExistence type="predicted"/>
<dbReference type="InterPro" id="IPR012938">
    <property type="entry name" value="Glc/Sorbosone_DH"/>
</dbReference>
<dbReference type="InterPro" id="IPR011042">
    <property type="entry name" value="6-blade_b-propeller_TolB-like"/>
</dbReference>
<organism evidence="3 4">
    <name type="scientific">Aliiruegeria lutimaris</name>
    <dbReference type="NCBI Taxonomy" id="571298"/>
    <lineage>
        <taxon>Bacteria</taxon>
        <taxon>Pseudomonadati</taxon>
        <taxon>Pseudomonadota</taxon>
        <taxon>Alphaproteobacteria</taxon>
        <taxon>Rhodobacterales</taxon>
        <taxon>Roseobacteraceae</taxon>
        <taxon>Aliiruegeria</taxon>
    </lineage>
</organism>
<dbReference type="Gene3D" id="2.120.10.30">
    <property type="entry name" value="TolB, C-terminal domain"/>
    <property type="match status" value="1"/>
</dbReference>
<sequence length="367" mass="39731">MRILSILLFTLLACGATAAPRQTSLGPVEVTAVAEGLDKPWAVAFLPEGGFLVTERGGVLLYFSSDGTRHAVQGVSEVRTRGQGGLLDVLVPRDFAVSREIFLSYSTPQGREAGTAIGRGRLSEDGRKLTGFEQIFEMARGSKGGRHFGSRLVEAPDGTIFVTVGERGDRPAAQDLGRVQGSVLRIARDGTAPSDNPFVDRAGARPEIWSYGHRNPQGAALDASGQLWAVEHGARGGDEVNRIRQGANFGWPVISYGTHYSGQTIGEGTQKPGMEQPVHYWDPSIAPSGLAILKDPRMEEWRGDFLVGSLKLGLISRLEGQGDELVEAERLEWPETQRVRDVREAPDGSVWFISEGNGAIYRIDPAR</sequence>
<dbReference type="SUPFAM" id="SSF50952">
    <property type="entry name" value="Soluble quinoprotein glucose dehydrogenase"/>
    <property type="match status" value="1"/>
</dbReference>
<dbReference type="STRING" id="571298.SAMN04488026_102329"/>
<dbReference type="PANTHER" id="PTHR19328:SF75">
    <property type="entry name" value="ALDOSE SUGAR DEHYDROGENASE YLII"/>
    <property type="match status" value="1"/>
</dbReference>
<gene>
    <name evidence="3" type="ORF">SAMN04488026_102329</name>
</gene>
<dbReference type="Pfam" id="PF07995">
    <property type="entry name" value="GSDH"/>
    <property type="match status" value="1"/>
</dbReference>
<keyword evidence="4" id="KW-1185">Reference proteome</keyword>